<comment type="subcellular location">
    <subcellularLocation>
        <location evidence="1 8">Nucleus</location>
    </subcellularLocation>
</comment>
<evidence type="ECO:0000256" key="3">
    <source>
        <dbReference type="ARBA" id="ARBA00022723"/>
    </source>
</evidence>
<dbReference type="PROSITE" id="PS00344">
    <property type="entry name" value="GATA_ZN_FINGER_1"/>
    <property type="match status" value="1"/>
</dbReference>
<dbReference type="PANTHER" id="PTHR45658:SF92">
    <property type="entry name" value="GATA TRANSCRIPTION FACTOR 5"/>
    <property type="match status" value="1"/>
</dbReference>
<dbReference type="OrthoDB" id="2162994at2759"/>
<evidence type="ECO:0000256" key="10">
    <source>
        <dbReference type="SAM" id="MobiDB-lite"/>
    </source>
</evidence>
<dbReference type="CDD" id="cd00202">
    <property type="entry name" value="ZnF_GATA"/>
    <property type="match status" value="1"/>
</dbReference>
<evidence type="ECO:0000313" key="12">
    <source>
        <dbReference type="EMBL" id="KAF8406498.1"/>
    </source>
</evidence>
<evidence type="ECO:0000256" key="2">
    <source>
        <dbReference type="ARBA" id="ARBA00005694"/>
    </source>
</evidence>
<dbReference type="GO" id="GO:0030154">
    <property type="term" value="P:cell differentiation"/>
    <property type="evidence" value="ECO:0007669"/>
    <property type="project" value="TreeGrafter"/>
</dbReference>
<dbReference type="FunFam" id="3.30.50.10:FF:000018">
    <property type="entry name" value="GATA transcription factor"/>
    <property type="match status" value="1"/>
</dbReference>
<gene>
    <name evidence="12" type="ORF">HHK36_008587</name>
</gene>
<evidence type="ECO:0000256" key="4">
    <source>
        <dbReference type="ARBA" id="ARBA00022771"/>
    </source>
</evidence>
<keyword evidence="7 8" id="KW-0539">Nucleus</keyword>
<dbReference type="InterPro" id="IPR013088">
    <property type="entry name" value="Znf_NHR/GATA"/>
</dbReference>
<evidence type="ECO:0000256" key="9">
    <source>
        <dbReference type="PROSITE-ProRule" id="PRU00094"/>
    </source>
</evidence>
<keyword evidence="8" id="KW-0804">Transcription</keyword>
<proteinExistence type="inferred from homology"/>
<feature type="compositionally biased region" description="Low complexity" evidence="10">
    <location>
        <begin position="172"/>
        <end position="186"/>
    </location>
</feature>
<keyword evidence="8" id="KW-0238">DNA-binding</keyword>
<dbReference type="InterPro" id="IPR016679">
    <property type="entry name" value="TF_GATA_pln"/>
</dbReference>
<dbReference type="AlphaFoldDB" id="A0A835DK42"/>
<keyword evidence="6 8" id="KW-0010">Activator</keyword>
<accession>A0A835DK42</accession>
<dbReference type="SMART" id="SM00401">
    <property type="entry name" value="ZnF_GATA"/>
    <property type="match status" value="1"/>
</dbReference>
<evidence type="ECO:0000313" key="13">
    <source>
        <dbReference type="Proteomes" id="UP000655225"/>
    </source>
</evidence>
<organism evidence="12 13">
    <name type="scientific">Tetracentron sinense</name>
    <name type="common">Spur-leaf</name>
    <dbReference type="NCBI Taxonomy" id="13715"/>
    <lineage>
        <taxon>Eukaryota</taxon>
        <taxon>Viridiplantae</taxon>
        <taxon>Streptophyta</taxon>
        <taxon>Embryophyta</taxon>
        <taxon>Tracheophyta</taxon>
        <taxon>Spermatophyta</taxon>
        <taxon>Magnoliopsida</taxon>
        <taxon>Trochodendrales</taxon>
        <taxon>Trochodendraceae</taxon>
        <taxon>Tetracentron</taxon>
    </lineage>
</organism>
<protein>
    <recommendedName>
        <fullName evidence="8">GATA transcription factor</fullName>
    </recommendedName>
</protein>
<feature type="compositionally biased region" description="Polar residues" evidence="10">
    <location>
        <begin position="56"/>
        <end position="72"/>
    </location>
</feature>
<dbReference type="InterPro" id="IPR000679">
    <property type="entry name" value="Znf_GATA"/>
</dbReference>
<feature type="region of interest" description="Disordered" evidence="10">
    <location>
        <begin position="124"/>
        <end position="186"/>
    </location>
</feature>
<evidence type="ECO:0000259" key="11">
    <source>
        <dbReference type="PROSITE" id="PS50114"/>
    </source>
</evidence>
<dbReference type="OMA" id="MEPENGY"/>
<keyword evidence="5" id="KW-0862">Zinc</keyword>
<dbReference type="PANTHER" id="PTHR45658">
    <property type="entry name" value="GATA TRANSCRIPTION FACTOR"/>
    <property type="match status" value="1"/>
</dbReference>
<keyword evidence="8" id="KW-0805">Transcription regulation</keyword>
<comment type="similarity">
    <text evidence="2 8">Belongs to the type IV zinc-finger family. Class A subfamily.</text>
</comment>
<dbReference type="Pfam" id="PF00320">
    <property type="entry name" value="GATA"/>
    <property type="match status" value="1"/>
</dbReference>
<comment type="caution">
    <text evidence="12">The sequence shown here is derived from an EMBL/GenBank/DDBJ whole genome shotgun (WGS) entry which is preliminary data.</text>
</comment>
<evidence type="ECO:0000256" key="5">
    <source>
        <dbReference type="ARBA" id="ARBA00022833"/>
    </source>
</evidence>
<name>A0A835DK42_TETSI</name>
<sequence length="313" mass="34472">MAVKSNQQAFFEDGWFENGPSGFSGDDCFVDDFLDFSNGDVEDGFVGEEGEKDCASVSSQEQTENDYSNPSVKQEFEPVSGSELGVPVDDLADLEWMSHFMEDSFSEFSLPSSAGNQADKIQIKTENRSEPETETTLLKRPCFPTPVPGAKARSKRSRTGGRVWSHGFPLPSESSSTSSSTSLSSSSSTSCLIFANPGQNLEMFYCLGKPPVYKQKKKPATESSGTQPQRRCSHCHVQKTPQWRTGPLGAKTLCNACGVRYKSGRLLPEYRPACSPTFSSHIHSNNHRKVMEMRKKKEIARPESGFALAVQSF</sequence>
<dbReference type="GO" id="GO:0008270">
    <property type="term" value="F:zinc ion binding"/>
    <property type="evidence" value="ECO:0007669"/>
    <property type="project" value="UniProtKB-KW"/>
</dbReference>
<evidence type="ECO:0000256" key="1">
    <source>
        <dbReference type="ARBA" id="ARBA00004123"/>
    </source>
</evidence>
<evidence type="ECO:0000256" key="6">
    <source>
        <dbReference type="ARBA" id="ARBA00023159"/>
    </source>
</evidence>
<evidence type="ECO:0000256" key="7">
    <source>
        <dbReference type="ARBA" id="ARBA00023242"/>
    </source>
</evidence>
<keyword evidence="4 9" id="KW-0863">Zinc-finger</keyword>
<dbReference type="SUPFAM" id="SSF57716">
    <property type="entry name" value="Glucocorticoid receptor-like (DNA-binding domain)"/>
    <property type="match status" value="1"/>
</dbReference>
<evidence type="ECO:0000256" key="8">
    <source>
        <dbReference type="PIRNR" id="PIRNR016992"/>
    </source>
</evidence>
<dbReference type="GO" id="GO:0005634">
    <property type="term" value="C:nucleus"/>
    <property type="evidence" value="ECO:0007669"/>
    <property type="project" value="UniProtKB-SubCell"/>
</dbReference>
<comment type="function">
    <text evidence="8">Transcriptional activator that specifically binds 5'-GATA-3' or 5'-GAT-3' motifs within gene promoters.</text>
</comment>
<dbReference type="GO" id="GO:0045893">
    <property type="term" value="P:positive regulation of DNA-templated transcription"/>
    <property type="evidence" value="ECO:0007669"/>
    <property type="project" value="InterPro"/>
</dbReference>
<feature type="domain" description="GATA-type" evidence="11">
    <location>
        <begin position="226"/>
        <end position="262"/>
    </location>
</feature>
<dbReference type="PIRSF" id="PIRSF016992">
    <property type="entry name" value="TF_GATA_plant"/>
    <property type="match status" value="1"/>
</dbReference>
<dbReference type="Proteomes" id="UP000655225">
    <property type="component" value="Unassembled WGS sequence"/>
</dbReference>
<dbReference type="InterPro" id="IPR051140">
    <property type="entry name" value="GATA_TF"/>
</dbReference>
<dbReference type="GO" id="GO:0043565">
    <property type="term" value="F:sequence-specific DNA binding"/>
    <property type="evidence" value="ECO:0007669"/>
    <property type="project" value="InterPro"/>
</dbReference>
<feature type="compositionally biased region" description="Acidic residues" evidence="10">
    <location>
        <begin position="40"/>
        <end position="51"/>
    </location>
</feature>
<dbReference type="PROSITE" id="PS50114">
    <property type="entry name" value="GATA_ZN_FINGER_2"/>
    <property type="match status" value="1"/>
</dbReference>
<reference evidence="12 13" key="1">
    <citation type="submission" date="2020-04" db="EMBL/GenBank/DDBJ databases">
        <title>Plant Genome Project.</title>
        <authorList>
            <person name="Zhang R.-G."/>
        </authorList>
    </citation>
    <scope>NUCLEOTIDE SEQUENCE [LARGE SCALE GENOMIC DNA]</scope>
    <source>
        <strain evidence="12">YNK0</strain>
        <tissue evidence="12">Leaf</tissue>
    </source>
</reference>
<keyword evidence="3" id="KW-0479">Metal-binding</keyword>
<dbReference type="Gene3D" id="3.30.50.10">
    <property type="entry name" value="Erythroid Transcription Factor GATA-1, subunit A"/>
    <property type="match status" value="1"/>
</dbReference>
<feature type="region of interest" description="Disordered" evidence="10">
    <location>
        <begin position="40"/>
        <end position="84"/>
    </location>
</feature>
<dbReference type="EMBL" id="JABCRI010000005">
    <property type="protein sequence ID" value="KAF8406498.1"/>
    <property type="molecule type" value="Genomic_DNA"/>
</dbReference>
<keyword evidence="13" id="KW-1185">Reference proteome</keyword>